<organism evidence="4">
    <name type="scientific">hydrothermal vent metagenome</name>
    <dbReference type="NCBI Taxonomy" id="652676"/>
    <lineage>
        <taxon>unclassified sequences</taxon>
        <taxon>metagenomes</taxon>
        <taxon>ecological metagenomes</taxon>
    </lineage>
</organism>
<dbReference type="InterPro" id="IPR005632">
    <property type="entry name" value="Chaperone_Skp"/>
</dbReference>
<comment type="similarity">
    <text evidence="1">Belongs to the Skp family.</text>
</comment>
<dbReference type="PANTHER" id="PTHR35089">
    <property type="entry name" value="CHAPERONE PROTEIN SKP"/>
    <property type="match status" value="1"/>
</dbReference>
<dbReference type="SMART" id="SM00935">
    <property type="entry name" value="OmpH"/>
    <property type="match status" value="1"/>
</dbReference>
<dbReference type="AlphaFoldDB" id="A0A3B0VPM9"/>
<name>A0A3B0VPM9_9ZZZZ</name>
<dbReference type="InterPro" id="IPR024930">
    <property type="entry name" value="Skp_dom_sf"/>
</dbReference>
<keyword evidence="2" id="KW-0732">Signal</keyword>
<dbReference type="EMBL" id="UOEW01000213">
    <property type="protein sequence ID" value="VAW38829.1"/>
    <property type="molecule type" value="Genomic_DNA"/>
</dbReference>
<proteinExistence type="inferred from homology"/>
<evidence type="ECO:0000256" key="1">
    <source>
        <dbReference type="ARBA" id="ARBA00009091"/>
    </source>
</evidence>
<keyword evidence="3" id="KW-0175">Coiled coil</keyword>
<dbReference type="Pfam" id="PF03938">
    <property type="entry name" value="OmpH"/>
    <property type="match status" value="1"/>
</dbReference>
<protein>
    <recommendedName>
        <fullName evidence="5">Outer membrane protein H</fullName>
    </recommendedName>
</protein>
<dbReference type="Gene3D" id="3.30.910.20">
    <property type="entry name" value="Skp domain"/>
    <property type="match status" value="1"/>
</dbReference>
<dbReference type="GO" id="GO:0051082">
    <property type="term" value="F:unfolded protein binding"/>
    <property type="evidence" value="ECO:0007669"/>
    <property type="project" value="InterPro"/>
</dbReference>
<dbReference type="GO" id="GO:0005829">
    <property type="term" value="C:cytosol"/>
    <property type="evidence" value="ECO:0007669"/>
    <property type="project" value="TreeGrafter"/>
</dbReference>
<dbReference type="SUPFAM" id="SSF111384">
    <property type="entry name" value="OmpH-like"/>
    <property type="match status" value="1"/>
</dbReference>
<gene>
    <name evidence="4" type="ORF">MNBD_GAMMA01-987</name>
</gene>
<dbReference type="PANTHER" id="PTHR35089:SF1">
    <property type="entry name" value="CHAPERONE PROTEIN SKP"/>
    <property type="match status" value="1"/>
</dbReference>
<evidence type="ECO:0000313" key="4">
    <source>
        <dbReference type="EMBL" id="VAW38829.1"/>
    </source>
</evidence>
<feature type="coiled-coil region" evidence="3">
    <location>
        <begin position="57"/>
        <end position="110"/>
    </location>
</feature>
<evidence type="ECO:0000256" key="2">
    <source>
        <dbReference type="ARBA" id="ARBA00022729"/>
    </source>
</evidence>
<evidence type="ECO:0008006" key="5">
    <source>
        <dbReference type="Google" id="ProtNLM"/>
    </source>
</evidence>
<evidence type="ECO:0000256" key="3">
    <source>
        <dbReference type="SAM" id="Coils"/>
    </source>
</evidence>
<reference evidence="4" key="1">
    <citation type="submission" date="2018-06" db="EMBL/GenBank/DDBJ databases">
        <authorList>
            <person name="Zhirakovskaya E."/>
        </authorList>
    </citation>
    <scope>NUCLEOTIDE SEQUENCE</scope>
</reference>
<accession>A0A3B0VPM9</accession>
<dbReference type="GO" id="GO:0050821">
    <property type="term" value="P:protein stabilization"/>
    <property type="evidence" value="ECO:0007669"/>
    <property type="project" value="TreeGrafter"/>
</dbReference>
<sequence length="177" mass="19985">MKPALYKKLLQAVALLLLLLNGSNIFAAGKIGFVDMETLINNSPQISNARATINTEFEVQHEDIKQKEADLELLESRISKDGAIMSLSELGKLQERARILDRQIRRAKEDLKDAISIRNSQIFNSIQEELNVVVRQYAIDNGYDAILINAILYVNAEMDITQEILLILKEKNSSDEN</sequence>